<gene>
    <name evidence="4" type="ORF">AWH49_13630</name>
</gene>
<evidence type="ECO:0000313" key="5">
    <source>
        <dbReference type="Proteomes" id="UP000076935"/>
    </source>
</evidence>
<feature type="compositionally biased region" description="Basic and acidic residues" evidence="2">
    <location>
        <begin position="77"/>
        <end position="86"/>
    </location>
</feature>
<comment type="similarity">
    <text evidence="1">Belongs to the DnaB/DnaD family.</text>
</comment>
<evidence type="ECO:0000256" key="2">
    <source>
        <dbReference type="SAM" id="MobiDB-lite"/>
    </source>
</evidence>
<proteinExistence type="inferred from homology"/>
<evidence type="ECO:0000259" key="3">
    <source>
        <dbReference type="Pfam" id="PF07261"/>
    </source>
</evidence>
<dbReference type="Proteomes" id="UP000076935">
    <property type="component" value="Unassembled WGS sequence"/>
</dbReference>
<dbReference type="SUPFAM" id="SSF158499">
    <property type="entry name" value="DnaD domain-like"/>
    <property type="match status" value="1"/>
</dbReference>
<organism evidence="4 5">
    <name type="scientific">Domibacillus aminovorans</name>
    <dbReference type="NCBI Taxonomy" id="29332"/>
    <lineage>
        <taxon>Bacteria</taxon>
        <taxon>Bacillati</taxon>
        <taxon>Bacillota</taxon>
        <taxon>Bacilli</taxon>
        <taxon>Bacillales</taxon>
        <taxon>Bacillaceae</taxon>
        <taxon>Domibacillus</taxon>
    </lineage>
</organism>
<keyword evidence="5" id="KW-1185">Reference proteome</keyword>
<protein>
    <recommendedName>
        <fullName evidence="3">DnaB/C C-terminal domain-containing protein</fullName>
    </recommendedName>
</protein>
<dbReference type="InterPro" id="IPR034829">
    <property type="entry name" value="DnaD-like_sf"/>
</dbReference>
<name>A0A177L677_9BACI</name>
<reference evidence="4 5" key="1">
    <citation type="submission" date="2016-01" db="EMBL/GenBank/DDBJ databases">
        <title>Investigation of taxonomic status of Bacillus aminovorans.</title>
        <authorList>
            <person name="Verma A."/>
            <person name="Pal Y."/>
            <person name="Krishnamurthi S."/>
        </authorList>
    </citation>
    <scope>NUCLEOTIDE SEQUENCE [LARGE SCALE GENOMIC DNA]</scope>
    <source>
        <strain evidence="4 5">DSM 1314</strain>
    </source>
</reference>
<dbReference type="NCBIfam" id="TIGR01446">
    <property type="entry name" value="DnaD_dom"/>
    <property type="match status" value="1"/>
</dbReference>
<dbReference type="AlphaFoldDB" id="A0A177L677"/>
<dbReference type="EMBL" id="LQWY01000022">
    <property type="protein sequence ID" value="OAH61228.1"/>
    <property type="molecule type" value="Genomic_DNA"/>
</dbReference>
<sequence>MNQLLIFNIVFLLRMVYLFSDIYLNHKNRCKSINEPICDLLTGTFSVMAFDRTKWYSIDLEKLDSLIGPGDPMDEMTESKQTDETVKPAASLKRQNTQQNAVSEREAFEQSLGIEKVPEAIELARSKGITTWAYIRAILRNWKKDSHKPKK</sequence>
<accession>A0A177L677</accession>
<evidence type="ECO:0000256" key="1">
    <source>
        <dbReference type="ARBA" id="ARBA00093462"/>
    </source>
</evidence>
<dbReference type="InterPro" id="IPR006343">
    <property type="entry name" value="DnaB/C_C"/>
</dbReference>
<feature type="domain" description="DnaB/C C-terminal" evidence="3">
    <location>
        <begin position="110"/>
        <end position="146"/>
    </location>
</feature>
<feature type="region of interest" description="Disordered" evidence="2">
    <location>
        <begin position="71"/>
        <end position="103"/>
    </location>
</feature>
<evidence type="ECO:0000313" key="4">
    <source>
        <dbReference type="EMBL" id="OAH61228.1"/>
    </source>
</evidence>
<dbReference type="Pfam" id="PF07261">
    <property type="entry name" value="DnaB_2"/>
    <property type="match status" value="1"/>
</dbReference>
<dbReference type="Gene3D" id="1.10.10.630">
    <property type="entry name" value="DnaD domain-like"/>
    <property type="match status" value="1"/>
</dbReference>
<comment type="caution">
    <text evidence="4">The sequence shown here is derived from an EMBL/GenBank/DDBJ whole genome shotgun (WGS) entry which is preliminary data.</text>
</comment>
<feature type="compositionally biased region" description="Polar residues" evidence="2">
    <location>
        <begin position="93"/>
        <end position="102"/>
    </location>
</feature>